<dbReference type="OrthoDB" id="5432438at2"/>
<proteinExistence type="predicted"/>
<organism evidence="3 4">
    <name type="scientific">Methylovorus glucosotrophus (strain SIP3-4)</name>
    <dbReference type="NCBI Taxonomy" id="582744"/>
    <lineage>
        <taxon>Bacteria</taxon>
        <taxon>Pseudomonadati</taxon>
        <taxon>Pseudomonadota</taxon>
        <taxon>Betaproteobacteria</taxon>
        <taxon>Nitrosomonadales</taxon>
        <taxon>Methylophilaceae</taxon>
        <taxon>Methylovorus</taxon>
    </lineage>
</organism>
<evidence type="ECO:0000256" key="1">
    <source>
        <dbReference type="SAM" id="MobiDB-lite"/>
    </source>
</evidence>
<dbReference type="AlphaFoldDB" id="C6XCB7"/>
<gene>
    <name evidence="3" type="ordered locus">Msip34_0944</name>
</gene>
<keyword evidence="2" id="KW-0732">Signal</keyword>
<evidence type="ECO:0000313" key="3">
    <source>
        <dbReference type="EMBL" id="ACT50192.1"/>
    </source>
</evidence>
<keyword evidence="4" id="KW-1185">Reference proteome</keyword>
<reference evidence="4" key="1">
    <citation type="submission" date="2009-07" db="EMBL/GenBank/DDBJ databases">
        <title>Complete sequence of chromosome of Methylovorus sp. SIP3-4.</title>
        <authorList>
            <person name="Lucas S."/>
            <person name="Copeland A."/>
            <person name="Lapidus A."/>
            <person name="Glavina del Rio T."/>
            <person name="Tice H."/>
            <person name="Bruce D."/>
            <person name="Goodwin L."/>
            <person name="Pitluck S."/>
            <person name="Clum A."/>
            <person name="Larimer F."/>
            <person name="Land M."/>
            <person name="Hauser L."/>
            <person name="Kyrpides N."/>
            <person name="Mikhailova N."/>
            <person name="Kayluzhnaya M."/>
            <person name="Chistoserdova L."/>
        </authorList>
    </citation>
    <scope>NUCLEOTIDE SEQUENCE [LARGE SCALE GENOMIC DNA]</scope>
    <source>
        <strain evidence="4">SIP3-4</strain>
    </source>
</reference>
<feature type="region of interest" description="Disordered" evidence="1">
    <location>
        <begin position="28"/>
        <end position="92"/>
    </location>
</feature>
<protein>
    <recommendedName>
        <fullName evidence="5">Integral membrane protein-like protein</fullName>
    </recommendedName>
</protein>
<dbReference type="Pfam" id="PF11776">
    <property type="entry name" value="RcnB"/>
    <property type="match status" value="1"/>
</dbReference>
<feature type="compositionally biased region" description="Basic and acidic residues" evidence="1">
    <location>
        <begin position="47"/>
        <end position="56"/>
    </location>
</feature>
<dbReference type="KEGG" id="mei:Msip34_0944"/>
<evidence type="ECO:0008006" key="5">
    <source>
        <dbReference type="Google" id="ProtNLM"/>
    </source>
</evidence>
<accession>C6XCB7</accession>
<dbReference type="Proteomes" id="UP000002743">
    <property type="component" value="Chromosome"/>
</dbReference>
<name>C6XCB7_METGS</name>
<dbReference type="EMBL" id="CP001674">
    <property type="protein sequence ID" value="ACT50192.1"/>
    <property type="molecule type" value="Genomic_DNA"/>
</dbReference>
<dbReference type="RefSeq" id="WP_015829728.1">
    <property type="nucleotide sequence ID" value="NC_012969.1"/>
</dbReference>
<evidence type="ECO:0000256" key="2">
    <source>
        <dbReference type="SAM" id="SignalP"/>
    </source>
</evidence>
<sequence precursor="true">MQNNKLASLAACLCLMGGLALSAPSFAGKPDGAGHGNGNGQGQQHGGPDRGGRDNDGPGGRPDGGDRGGDRGAYKGGDRGGDRDHHGGDVRVGMYFGDQQRTIVHDYYGEQFRGGHCPPGLAKKHNGCMPPGQARKWRKGYPLPRDVVYYDLPPRIIVDLGAPPAGYKYVRVAADILLIAVGTGMVVDAIDDLSRM</sequence>
<dbReference type="InterPro" id="IPR024572">
    <property type="entry name" value="RcnB"/>
</dbReference>
<feature type="chain" id="PRO_5002971046" description="Integral membrane protein-like protein" evidence="2">
    <location>
        <begin position="28"/>
        <end position="196"/>
    </location>
</feature>
<evidence type="ECO:0000313" key="4">
    <source>
        <dbReference type="Proteomes" id="UP000002743"/>
    </source>
</evidence>
<feature type="compositionally biased region" description="Gly residues" evidence="1">
    <location>
        <begin position="31"/>
        <end position="45"/>
    </location>
</feature>
<dbReference type="eggNOG" id="COG5455">
    <property type="taxonomic scope" value="Bacteria"/>
</dbReference>
<feature type="signal peptide" evidence="2">
    <location>
        <begin position="1"/>
        <end position="27"/>
    </location>
</feature>
<dbReference type="STRING" id="582744.Msip34_0944"/>
<dbReference type="HOGENOM" id="CLU_119049_0_0_4"/>
<dbReference type="Gene3D" id="3.10.450.160">
    <property type="entry name" value="inner membrane protein cigr"/>
    <property type="match status" value="1"/>
</dbReference>
<feature type="compositionally biased region" description="Basic and acidic residues" evidence="1">
    <location>
        <begin position="63"/>
        <end position="89"/>
    </location>
</feature>
<reference evidence="3 4" key="2">
    <citation type="journal article" date="2011" name="J. Bacteriol.">
        <title>Genomes of three methylotrophs from a single niche uncover genetic and metabolic divergence of Methylophilaceae.</title>
        <authorList>
            <person name="Lapidus A."/>
            <person name="Clum A."/>
            <person name="Labutti K."/>
            <person name="Kaluzhnaya M.G."/>
            <person name="Lim S."/>
            <person name="Beck D.A."/>
            <person name="Glavina Del Rio T."/>
            <person name="Nolan M."/>
            <person name="Mavromatis K."/>
            <person name="Huntemann M."/>
            <person name="Lucas S."/>
            <person name="Lidstrom M.E."/>
            <person name="Ivanova N."/>
            <person name="Chistoserdova L."/>
        </authorList>
    </citation>
    <scope>NUCLEOTIDE SEQUENCE [LARGE SCALE GENOMIC DNA]</scope>
    <source>
        <strain evidence="3 4">SIP3-4</strain>
    </source>
</reference>